<dbReference type="GO" id="GO:0005930">
    <property type="term" value="C:axoneme"/>
    <property type="evidence" value="ECO:0007669"/>
    <property type="project" value="TreeGrafter"/>
</dbReference>
<dbReference type="GO" id="GO:0005113">
    <property type="term" value="F:patched binding"/>
    <property type="evidence" value="ECO:0007669"/>
    <property type="project" value="TreeGrafter"/>
</dbReference>
<dbReference type="EMBL" id="CAMXCT010006800">
    <property type="protein sequence ID" value="CAI4020267.1"/>
    <property type="molecule type" value="Genomic_DNA"/>
</dbReference>
<dbReference type="GO" id="GO:1905515">
    <property type="term" value="P:non-motile cilium assembly"/>
    <property type="evidence" value="ECO:0007669"/>
    <property type="project" value="InterPro"/>
</dbReference>
<feature type="compositionally biased region" description="Basic and acidic residues" evidence="1">
    <location>
        <begin position="180"/>
        <end position="198"/>
    </location>
</feature>
<dbReference type="PANTHER" id="PTHR20870">
    <property type="entry name" value="BARDET-BIEDL SYNDROME 1 PROTEIN"/>
    <property type="match status" value="1"/>
</dbReference>
<evidence type="ECO:0000259" key="3">
    <source>
        <dbReference type="Pfam" id="PF23304"/>
    </source>
</evidence>
<accession>A0A9P1GSZ2</accession>
<feature type="domain" description="Bardet-Biedl syndrome 1 N-terminal" evidence="2">
    <location>
        <begin position="234"/>
        <end position="482"/>
    </location>
</feature>
<evidence type="ECO:0000313" key="6">
    <source>
        <dbReference type="EMBL" id="CAL4807579.1"/>
    </source>
</evidence>
<keyword evidence="7" id="KW-1185">Reference proteome</keyword>
<gene>
    <name evidence="4" type="ORF">C1SCF055_LOCUS44701</name>
</gene>
<dbReference type="EMBL" id="CAMXCT030006800">
    <property type="protein sequence ID" value="CAL4807579.1"/>
    <property type="molecule type" value="Genomic_DNA"/>
</dbReference>
<evidence type="ECO:0000313" key="7">
    <source>
        <dbReference type="Proteomes" id="UP001152797"/>
    </source>
</evidence>
<feature type="domain" description="Bardet-Biedl syndrome 1 protein GAE" evidence="3">
    <location>
        <begin position="541"/>
        <end position="641"/>
    </location>
</feature>
<evidence type="ECO:0000256" key="1">
    <source>
        <dbReference type="SAM" id="MobiDB-lite"/>
    </source>
</evidence>
<feature type="compositionally biased region" description="Low complexity" evidence="1">
    <location>
        <begin position="54"/>
        <end position="66"/>
    </location>
</feature>
<dbReference type="GO" id="GO:0005119">
    <property type="term" value="F:smoothened binding"/>
    <property type="evidence" value="ECO:0007669"/>
    <property type="project" value="TreeGrafter"/>
</dbReference>
<reference evidence="5" key="2">
    <citation type="submission" date="2024-04" db="EMBL/GenBank/DDBJ databases">
        <authorList>
            <person name="Chen Y."/>
            <person name="Shah S."/>
            <person name="Dougan E. K."/>
            <person name="Thang M."/>
            <person name="Chan C."/>
        </authorList>
    </citation>
    <scope>NUCLEOTIDE SEQUENCE [LARGE SCALE GENOMIC DNA]</scope>
</reference>
<dbReference type="Pfam" id="PF23304">
    <property type="entry name" value="GAE_BBS1"/>
    <property type="match status" value="1"/>
</dbReference>
<feature type="region of interest" description="Disordered" evidence="1">
    <location>
        <begin position="46"/>
        <end position="72"/>
    </location>
</feature>
<dbReference type="InterPro" id="IPR056419">
    <property type="entry name" value="GAE_BBS1"/>
</dbReference>
<evidence type="ECO:0000259" key="2">
    <source>
        <dbReference type="Pfam" id="PF14779"/>
    </source>
</evidence>
<dbReference type="GO" id="GO:0034464">
    <property type="term" value="C:BBSome"/>
    <property type="evidence" value="ECO:0007669"/>
    <property type="project" value="InterPro"/>
</dbReference>
<dbReference type="OrthoDB" id="10259809at2759"/>
<dbReference type="Pfam" id="PF14779">
    <property type="entry name" value="BBS1"/>
    <property type="match status" value="1"/>
</dbReference>
<dbReference type="EMBL" id="CAMXCT020006800">
    <property type="protein sequence ID" value="CAL1173642.1"/>
    <property type="molecule type" value="Genomic_DNA"/>
</dbReference>
<feature type="compositionally biased region" description="Low complexity" evidence="1">
    <location>
        <begin position="132"/>
        <end position="144"/>
    </location>
</feature>
<dbReference type="Proteomes" id="UP001152797">
    <property type="component" value="Unassembled WGS sequence"/>
</dbReference>
<reference evidence="4" key="1">
    <citation type="submission" date="2022-10" db="EMBL/GenBank/DDBJ databases">
        <authorList>
            <person name="Chen Y."/>
            <person name="Dougan E. K."/>
            <person name="Chan C."/>
            <person name="Rhodes N."/>
            <person name="Thang M."/>
        </authorList>
    </citation>
    <scope>NUCLEOTIDE SEQUENCE</scope>
</reference>
<proteinExistence type="predicted"/>
<evidence type="ECO:0000313" key="4">
    <source>
        <dbReference type="EMBL" id="CAI4020267.1"/>
    </source>
</evidence>
<dbReference type="InterPro" id="IPR028784">
    <property type="entry name" value="BBS1"/>
</dbReference>
<dbReference type="AlphaFoldDB" id="A0A9P1GSZ2"/>
<name>A0A9P1GSZ2_9DINO</name>
<dbReference type="GO" id="GO:0005815">
    <property type="term" value="C:microtubule organizing center"/>
    <property type="evidence" value="ECO:0007669"/>
    <property type="project" value="TreeGrafter"/>
</dbReference>
<dbReference type="GO" id="GO:0061512">
    <property type="term" value="P:protein localization to cilium"/>
    <property type="evidence" value="ECO:0007669"/>
    <property type="project" value="TreeGrafter"/>
</dbReference>
<comment type="caution">
    <text evidence="4">The sequence shown here is derived from an EMBL/GenBank/DDBJ whole genome shotgun (WGS) entry which is preliminary data.</text>
</comment>
<dbReference type="PANTHER" id="PTHR20870:SF0">
    <property type="entry name" value="BARDET-BIEDL SYNDROME 1 PROTEIN"/>
    <property type="match status" value="1"/>
</dbReference>
<feature type="compositionally biased region" description="Basic and acidic residues" evidence="1">
    <location>
        <begin position="218"/>
        <end position="232"/>
    </location>
</feature>
<sequence>MELGFGDLLDEFFAADPEGNDLHPATKEAVPRLQAGLPRGRHPALGRLQHRLQPRPATSPTRTRASTPPPELEVPSEMVAGMAMVGSQVLPLREMPEVVAPTAAMNRALRALSQRAVEELEMPPVGMYAWQSDTESSESGSASDPDSEVDTDSVTSDGPTEAVDETLRLPSPYIFASGQDRTEERSQERNEPRREQPHVSRLGEANSMAEVPAGSKVEAPKAKDAEPEKKKSPWLDAWHDPVAGMSCYSSFLCLADLVADGDHRLVMVDMKKRIRMYKGTTIQWEHKLPDVPCAVQAFYHEVGNPPIPTLAVASGHRVLIFRNMRPSMQYRLPPIEIDPVESQIWEEMGQDSSDIQAGFERLNTARENGVALSNLSIDFLAVEELEAQTEYIRAHKEYLHEQQTSITCTEVLKQNMDEPTAVSMLVIGTENRMIYILDSNALNLAAKVKLEAVPTFISVLGLFDVEYRITVACRDGNIYTVKNGQVLSNVIELETQPVGLVRFDKNVYVGCMDNAFFSVLRYVNLLGTGHGPMSSSGGAQVRINAQVLGMGPQFKILVRIQNAGSTSLNDVPVHCTTNPNLYRIPKPCFFLPILVPQQVYLLEVPVACINENGGTASVRIFLASQHSHVPLISAVVQMPISEPPLLDF</sequence>
<organism evidence="4">
    <name type="scientific">Cladocopium goreaui</name>
    <dbReference type="NCBI Taxonomy" id="2562237"/>
    <lineage>
        <taxon>Eukaryota</taxon>
        <taxon>Sar</taxon>
        <taxon>Alveolata</taxon>
        <taxon>Dinophyceae</taxon>
        <taxon>Suessiales</taxon>
        <taxon>Symbiodiniaceae</taxon>
        <taxon>Cladocopium</taxon>
    </lineage>
</organism>
<dbReference type="InterPro" id="IPR032728">
    <property type="entry name" value="BBS1_N"/>
</dbReference>
<feature type="region of interest" description="Disordered" evidence="1">
    <location>
        <begin position="132"/>
        <end position="232"/>
    </location>
</feature>
<evidence type="ECO:0000313" key="5">
    <source>
        <dbReference type="EMBL" id="CAL1173642.1"/>
    </source>
</evidence>
<protein>
    <submittedName>
        <fullName evidence="6">Bardet-Biedl syndrome 1 protein homolog</fullName>
    </submittedName>
</protein>